<dbReference type="EMBL" id="KZ308375">
    <property type="protein sequence ID" value="KAG8228506.1"/>
    <property type="molecule type" value="Genomic_DNA"/>
</dbReference>
<evidence type="ECO:0000256" key="1">
    <source>
        <dbReference type="SAM" id="SignalP"/>
    </source>
</evidence>
<keyword evidence="3" id="KW-1185">Reference proteome</keyword>
<dbReference type="Proteomes" id="UP000792457">
    <property type="component" value="Unassembled WGS sequence"/>
</dbReference>
<feature type="chain" id="PRO_5035421002" evidence="1">
    <location>
        <begin position="22"/>
        <end position="56"/>
    </location>
</feature>
<accession>A0A8K0K6A0</accession>
<reference evidence="2" key="1">
    <citation type="submission" date="2013-04" db="EMBL/GenBank/DDBJ databases">
        <authorList>
            <person name="Qu J."/>
            <person name="Murali S.C."/>
            <person name="Bandaranaike D."/>
            <person name="Bellair M."/>
            <person name="Blankenburg K."/>
            <person name="Chao H."/>
            <person name="Dinh H."/>
            <person name="Doddapaneni H."/>
            <person name="Downs B."/>
            <person name="Dugan-Rocha S."/>
            <person name="Elkadiri S."/>
            <person name="Gnanaolivu R.D."/>
            <person name="Hernandez B."/>
            <person name="Javaid M."/>
            <person name="Jayaseelan J.C."/>
            <person name="Lee S."/>
            <person name="Li M."/>
            <person name="Ming W."/>
            <person name="Munidasa M."/>
            <person name="Muniz J."/>
            <person name="Nguyen L."/>
            <person name="Ongeri F."/>
            <person name="Osuji N."/>
            <person name="Pu L.-L."/>
            <person name="Puazo M."/>
            <person name="Qu C."/>
            <person name="Quiroz J."/>
            <person name="Raj R."/>
            <person name="Weissenberger G."/>
            <person name="Xin Y."/>
            <person name="Zou X."/>
            <person name="Han Y."/>
            <person name="Richards S."/>
            <person name="Worley K."/>
            <person name="Muzny D."/>
            <person name="Gibbs R."/>
        </authorList>
    </citation>
    <scope>NUCLEOTIDE SEQUENCE</scope>
    <source>
        <strain evidence="2">Sampled in the wild</strain>
    </source>
</reference>
<organism evidence="2 3">
    <name type="scientific">Ladona fulva</name>
    <name type="common">Scarce chaser dragonfly</name>
    <name type="synonym">Libellula fulva</name>
    <dbReference type="NCBI Taxonomy" id="123851"/>
    <lineage>
        <taxon>Eukaryota</taxon>
        <taxon>Metazoa</taxon>
        <taxon>Ecdysozoa</taxon>
        <taxon>Arthropoda</taxon>
        <taxon>Hexapoda</taxon>
        <taxon>Insecta</taxon>
        <taxon>Pterygota</taxon>
        <taxon>Palaeoptera</taxon>
        <taxon>Odonata</taxon>
        <taxon>Epiprocta</taxon>
        <taxon>Anisoptera</taxon>
        <taxon>Libelluloidea</taxon>
        <taxon>Libellulidae</taxon>
        <taxon>Ladona</taxon>
    </lineage>
</organism>
<name>A0A8K0K6A0_LADFU</name>
<evidence type="ECO:0000313" key="3">
    <source>
        <dbReference type="Proteomes" id="UP000792457"/>
    </source>
</evidence>
<proteinExistence type="predicted"/>
<evidence type="ECO:0000313" key="2">
    <source>
        <dbReference type="EMBL" id="KAG8228506.1"/>
    </source>
</evidence>
<dbReference type="AlphaFoldDB" id="A0A8K0K6A0"/>
<protein>
    <submittedName>
        <fullName evidence="2">Uncharacterized protein</fullName>
    </submittedName>
</protein>
<feature type="signal peptide" evidence="1">
    <location>
        <begin position="1"/>
        <end position="21"/>
    </location>
</feature>
<gene>
    <name evidence="2" type="ORF">J437_LFUL008376</name>
</gene>
<keyword evidence="1" id="KW-0732">Signal</keyword>
<reference evidence="2" key="2">
    <citation type="submission" date="2017-10" db="EMBL/GenBank/DDBJ databases">
        <title>Ladona fulva Genome sequencing and assembly.</title>
        <authorList>
            <person name="Murali S."/>
            <person name="Richards S."/>
            <person name="Bandaranaike D."/>
            <person name="Bellair M."/>
            <person name="Blankenburg K."/>
            <person name="Chao H."/>
            <person name="Dinh H."/>
            <person name="Doddapaneni H."/>
            <person name="Dugan-Rocha S."/>
            <person name="Elkadiri S."/>
            <person name="Gnanaolivu R."/>
            <person name="Hernandez B."/>
            <person name="Skinner E."/>
            <person name="Javaid M."/>
            <person name="Lee S."/>
            <person name="Li M."/>
            <person name="Ming W."/>
            <person name="Munidasa M."/>
            <person name="Muniz J."/>
            <person name="Nguyen L."/>
            <person name="Hughes D."/>
            <person name="Osuji N."/>
            <person name="Pu L.-L."/>
            <person name="Puazo M."/>
            <person name="Qu C."/>
            <person name="Quiroz J."/>
            <person name="Raj R."/>
            <person name="Weissenberger G."/>
            <person name="Xin Y."/>
            <person name="Zou X."/>
            <person name="Han Y."/>
            <person name="Worley K."/>
            <person name="Muzny D."/>
            <person name="Gibbs R."/>
        </authorList>
    </citation>
    <scope>NUCLEOTIDE SEQUENCE</scope>
    <source>
        <strain evidence="2">Sampled in the wild</strain>
    </source>
</reference>
<comment type="caution">
    <text evidence="2">The sequence shown here is derived from an EMBL/GenBank/DDBJ whole genome shotgun (WGS) entry which is preliminary data.</text>
</comment>
<sequence>MQYCGCLICNWFCGLLLSCFCKTLERMKQLDHSRCPWNRHRSLENVSSVIAYDYYL</sequence>